<dbReference type="KEGG" id="mmai:sS8_3987"/>
<dbReference type="FunFam" id="3.30.70.270:FF:000001">
    <property type="entry name" value="Diguanylate cyclase domain protein"/>
    <property type="match status" value="1"/>
</dbReference>
<dbReference type="SMART" id="SM00091">
    <property type="entry name" value="PAS"/>
    <property type="match status" value="2"/>
</dbReference>
<dbReference type="InterPro" id="IPR052155">
    <property type="entry name" value="Biofilm_reg_signaling"/>
</dbReference>
<gene>
    <name evidence="5" type="ORF">sS8_3987</name>
</gene>
<dbReference type="Proteomes" id="UP000266313">
    <property type="component" value="Chromosome"/>
</dbReference>
<dbReference type="PROSITE" id="PS50112">
    <property type="entry name" value="PAS"/>
    <property type="match status" value="1"/>
</dbReference>
<dbReference type="PANTHER" id="PTHR44757:SF2">
    <property type="entry name" value="BIOFILM ARCHITECTURE MAINTENANCE PROTEIN MBAA"/>
    <property type="match status" value="1"/>
</dbReference>
<dbReference type="SUPFAM" id="SSF55073">
    <property type="entry name" value="Nucleotide cyclase"/>
    <property type="match status" value="1"/>
</dbReference>
<evidence type="ECO:0000313" key="5">
    <source>
        <dbReference type="EMBL" id="BBA35918.1"/>
    </source>
</evidence>
<evidence type="ECO:0000313" key="6">
    <source>
        <dbReference type="Proteomes" id="UP000266313"/>
    </source>
</evidence>
<evidence type="ECO:0000256" key="1">
    <source>
        <dbReference type="ARBA" id="ARBA00001946"/>
    </source>
</evidence>
<protein>
    <submittedName>
        <fullName evidence="5">PAS domain S-box/diguanylate cyclase (GGDEF) domain-containing protein</fullName>
    </submittedName>
</protein>
<dbReference type="Pfam" id="PF00990">
    <property type="entry name" value="GGDEF"/>
    <property type="match status" value="1"/>
</dbReference>
<dbReference type="InterPro" id="IPR043128">
    <property type="entry name" value="Rev_trsase/Diguanyl_cyclase"/>
</dbReference>
<dbReference type="GO" id="GO:0006355">
    <property type="term" value="P:regulation of DNA-templated transcription"/>
    <property type="evidence" value="ECO:0007669"/>
    <property type="project" value="InterPro"/>
</dbReference>
<dbReference type="InterPro" id="IPR000014">
    <property type="entry name" value="PAS"/>
</dbReference>
<proteinExistence type="predicted"/>
<dbReference type="PROSITE" id="PS50887">
    <property type="entry name" value="GGDEF"/>
    <property type="match status" value="1"/>
</dbReference>
<keyword evidence="2" id="KW-0472">Membrane</keyword>
<dbReference type="NCBIfam" id="TIGR00254">
    <property type="entry name" value="GGDEF"/>
    <property type="match status" value="1"/>
</dbReference>
<evidence type="ECO:0000256" key="2">
    <source>
        <dbReference type="SAM" id="Phobius"/>
    </source>
</evidence>
<dbReference type="AlphaFoldDB" id="A0A250KW63"/>
<feature type="transmembrane region" description="Helical" evidence="2">
    <location>
        <begin position="41"/>
        <end position="59"/>
    </location>
</feature>
<organism evidence="5 6">
    <name type="scientific">Methylocaldum marinum</name>
    <dbReference type="NCBI Taxonomy" id="1432792"/>
    <lineage>
        <taxon>Bacteria</taxon>
        <taxon>Pseudomonadati</taxon>
        <taxon>Pseudomonadota</taxon>
        <taxon>Gammaproteobacteria</taxon>
        <taxon>Methylococcales</taxon>
        <taxon>Methylococcaceae</taxon>
        <taxon>Methylocaldum</taxon>
    </lineage>
</organism>
<dbReference type="CDD" id="cd00130">
    <property type="entry name" value="PAS"/>
    <property type="match status" value="2"/>
</dbReference>
<dbReference type="InterPro" id="IPR000160">
    <property type="entry name" value="GGDEF_dom"/>
</dbReference>
<keyword evidence="2" id="KW-1133">Transmembrane helix</keyword>
<dbReference type="Gene3D" id="3.30.70.270">
    <property type="match status" value="1"/>
</dbReference>
<dbReference type="InterPro" id="IPR013767">
    <property type="entry name" value="PAS_fold"/>
</dbReference>
<reference evidence="5 6" key="1">
    <citation type="submission" date="2016-12" db="EMBL/GenBank/DDBJ databases">
        <title>Genome sequencing of Methylocaldum marinum.</title>
        <authorList>
            <person name="Takeuchi M."/>
            <person name="Kamagata Y."/>
            <person name="Hiraoka S."/>
            <person name="Oshima K."/>
            <person name="Hattori M."/>
            <person name="Iwasaki W."/>
        </authorList>
    </citation>
    <scope>NUCLEOTIDE SEQUENCE [LARGE SCALE GENOMIC DNA]</scope>
    <source>
        <strain evidence="5 6">S8</strain>
    </source>
</reference>
<evidence type="ECO:0000259" key="3">
    <source>
        <dbReference type="PROSITE" id="PS50112"/>
    </source>
</evidence>
<dbReference type="InterPro" id="IPR029787">
    <property type="entry name" value="Nucleotide_cyclase"/>
</dbReference>
<accession>A0A250KW63</accession>
<sequence length="496" mass="55085">MPVLGWVTEGLGVIALTVLSLATHGIEGFARLVDGTAFDDVALLGFVGPLSLILLLVALGKRCAKAAPPPRHARDCLGTILEFSPAAVCVTDSVDGRCVYANRAACDLLGYPSEEYGKIDVDRVMAEVCSARHLRLEALASGNVARRALQVRRGDGRFLTADVSVRMLDGRKFVWSFTDITEQKNTEQKLQNEIRFTDELIRRLPGLFYLADKDGHFLRWNANFEEISGYSAGELKRAHPLDFISEDDRHAFVGDNVIDMFTSGRFQADSYLLTKDQQRIPFFFTSTEAKLGQNDCLLGVGVDITSRKTAEEQIYYLAHYDALTNLPNRILFNDRISRTLSFASRYGQQFAVLFVDLDSFKEINDTHGHNVGDIALQQAAQRISQSLRESDTVARIGGDEFLVLLPGISGTEEACIVAEKILRAVARPIEVNGSEIVVCSSIGIAIYPLHGRDYHSLVKAADEAMYHAKRTGKNRFHLKQDSSPLDDSAKRLYQRY</sequence>
<dbReference type="Pfam" id="PF13188">
    <property type="entry name" value="PAS_8"/>
    <property type="match status" value="1"/>
</dbReference>
<evidence type="ECO:0000259" key="4">
    <source>
        <dbReference type="PROSITE" id="PS50887"/>
    </source>
</evidence>
<dbReference type="PANTHER" id="PTHR44757">
    <property type="entry name" value="DIGUANYLATE CYCLASE DGCP"/>
    <property type="match status" value="1"/>
</dbReference>
<comment type="cofactor">
    <cofactor evidence="1">
        <name>Mg(2+)</name>
        <dbReference type="ChEBI" id="CHEBI:18420"/>
    </cofactor>
</comment>
<keyword evidence="6" id="KW-1185">Reference proteome</keyword>
<dbReference type="NCBIfam" id="TIGR00229">
    <property type="entry name" value="sensory_box"/>
    <property type="match status" value="2"/>
</dbReference>
<dbReference type="Pfam" id="PF00989">
    <property type="entry name" value="PAS"/>
    <property type="match status" value="1"/>
</dbReference>
<dbReference type="GO" id="GO:0003824">
    <property type="term" value="F:catalytic activity"/>
    <property type="evidence" value="ECO:0007669"/>
    <property type="project" value="UniProtKB-ARBA"/>
</dbReference>
<name>A0A250KW63_9GAMM</name>
<dbReference type="SMART" id="SM00267">
    <property type="entry name" value="GGDEF"/>
    <property type="match status" value="1"/>
</dbReference>
<dbReference type="InterPro" id="IPR035965">
    <property type="entry name" value="PAS-like_dom_sf"/>
</dbReference>
<dbReference type="SUPFAM" id="SSF55785">
    <property type="entry name" value="PYP-like sensor domain (PAS domain)"/>
    <property type="match status" value="2"/>
</dbReference>
<feature type="domain" description="GGDEF" evidence="4">
    <location>
        <begin position="348"/>
        <end position="481"/>
    </location>
</feature>
<dbReference type="RefSeq" id="WP_170161170.1">
    <property type="nucleotide sequence ID" value="NZ_AP017928.1"/>
</dbReference>
<dbReference type="CDD" id="cd01949">
    <property type="entry name" value="GGDEF"/>
    <property type="match status" value="1"/>
</dbReference>
<dbReference type="Gene3D" id="3.30.450.20">
    <property type="entry name" value="PAS domain"/>
    <property type="match status" value="2"/>
</dbReference>
<dbReference type="EMBL" id="AP017928">
    <property type="protein sequence ID" value="BBA35918.1"/>
    <property type="molecule type" value="Genomic_DNA"/>
</dbReference>
<feature type="domain" description="PAS" evidence="3">
    <location>
        <begin position="193"/>
        <end position="249"/>
    </location>
</feature>
<keyword evidence="2" id="KW-0812">Transmembrane</keyword>